<evidence type="ECO:0000256" key="7">
    <source>
        <dbReference type="ARBA" id="ARBA00013152"/>
    </source>
</evidence>
<dbReference type="Proteomes" id="UP000184295">
    <property type="component" value="Unassembled WGS sequence"/>
</dbReference>
<dbReference type="FunFam" id="3.40.50.970:FF:000004">
    <property type="entry name" value="Transketolase"/>
    <property type="match status" value="1"/>
</dbReference>
<dbReference type="OrthoDB" id="8732661at2"/>
<comment type="cofactor">
    <cofactor evidence="17">
        <name>thiamine diphosphate</name>
        <dbReference type="ChEBI" id="CHEBI:58937"/>
    </cofactor>
    <text evidence="17">Binds 1 thiamine pyrophosphate per subunit. During the reaction, the substrate forms a covalent intermediate with the cofactor.</text>
</comment>
<feature type="binding site" evidence="16">
    <location>
        <position position="461"/>
    </location>
    <ligand>
        <name>substrate</name>
    </ligand>
</feature>
<comment type="cofactor">
    <cofactor evidence="18">
        <name>Mg(2+)</name>
        <dbReference type="ChEBI" id="CHEBI:18420"/>
    </cofactor>
    <text evidence="18">Binds 1 Mg(2+) ion per subunit. Can also utilize other divalent metal cations, such as Ca(2+), Mn(2+) and Co(2+).</text>
</comment>
<comment type="cofactor">
    <cofactor evidence="3">
        <name>Co(2+)</name>
        <dbReference type="ChEBI" id="CHEBI:48828"/>
    </cofactor>
</comment>
<dbReference type="GO" id="GO:0000287">
    <property type="term" value="F:magnesium ion binding"/>
    <property type="evidence" value="ECO:0007669"/>
    <property type="project" value="UniProtKB-ARBA"/>
</dbReference>
<keyword evidence="12 17" id="KW-0786">Thiamine pyrophosphate</keyword>
<dbReference type="InterPro" id="IPR033247">
    <property type="entry name" value="Transketolase_fam"/>
</dbReference>
<dbReference type="GO" id="GO:0004802">
    <property type="term" value="F:transketolase activity"/>
    <property type="evidence" value="ECO:0007669"/>
    <property type="project" value="UniProtKB-UniRule"/>
</dbReference>
<feature type="binding site" evidence="16">
    <location>
        <position position="357"/>
    </location>
    <ligand>
        <name>substrate</name>
    </ligand>
</feature>
<dbReference type="InterPro" id="IPR055152">
    <property type="entry name" value="Transketolase-like_C_2"/>
</dbReference>
<keyword evidence="11 18" id="KW-0460">Magnesium</keyword>
<dbReference type="PROSITE" id="PS00801">
    <property type="entry name" value="TRANSKETOLASE_1"/>
    <property type="match status" value="1"/>
</dbReference>
<dbReference type="Pfam" id="PF02779">
    <property type="entry name" value="Transket_pyr"/>
    <property type="match status" value="1"/>
</dbReference>
<evidence type="ECO:0000256" key="17">
    <source>
        <dbReference type="PIRSR" id="PIRSR605478-3"/>
    </source>
</evidence>
<comment type="similarity">
    <text evidence="5">Belongs to the transketolase family.</text>
</comment>
<evidence type="ECO:0000256" key="2">
    <source>
        <dbReference type="ARBA" id="ARBA00001936"/>
    </source>
</evidence>
<proteinExistence type="inferred from homology"/>
<feature type="binding site" evidence="16">
    <location>
        <position position="272"/>
    </location>
    <ligand>
        <name>substrate</name>
    </ligand>
</feature>
<keyword evidence="22" id="KW-1185">Reference proteome</keyword>
<dbReference type="Pfam" id="PF00456">
    <property type="entry name" value="Transketolase_N"/>
    <property type="match status" value="1"/>
</dbReference>
<feature type="binding site" evidence="16">
    <location>
        <position position="384"/>
    </location>
    <ligand>
        <name>substrate</name>
    </ligand>
</feature>
<reference evidence="22" key="1">
    <citation type="submission" date="2016-11" db="EMBL/GenBank/DDBJ databases">
        <authorList>
            <person name="Varghese N."/>
            <person name="Submissions S."/>
        </authorList>
    </citation>
    <scope>NUCLEOTIDE SEQUENCE [LARGE SCALE GENOMIC DNA]</scope>
    <source>
        <strain evidence="22">DSM 19514</strain>
    </source>
</reference>
<feature type="active site" description="Proton donor" evidence="15">
    <location>
        <position position="410"/>
    </location>
</feature>
<dbReference type="Gene3D" id="3.40.50.970">
    <property type="match status" value="2"/>
</dbReference>
<dbReference type="InterPro" id="IPR029061">
    <property type="entry name" value="THDP-binding"/>
</dbReference>
<evidence type="ECO:0000256" key="1">
    <source>
        <dbReference type="ARBA" id="ARBA00001913"/>
    </source>
</evidence>
<evidence type="ECO:0000256" key="13">
    <source>
        <dbReference type="ARBA" id="ARBA00049473"/>
    </source>
</evidence>
<feature type="domain" description="Transketolase-like pyrimidine-binding" evidence="20">
    <location>
        <begin position="354"/>
        <end position="525"/>
    </location>
</feature>
<evidence type="ECO:0000256" key="19">
    <source>
        <dbReference type="PIRSR" id="PIRSR605478-5"/>
    </source>
</evidence>
<organism evidence="21 22">
    <name type="scientific">Ferrithrix thermotolerans DSM 19514</name>
    <dbReference type="NCBI Taxonomy" id="1121881"/>
    <lineage>
        <taxon>Bacteria</taxon>
        <taxon>Bacillati</taxon>
        <taxon>Actinomycetota</taxon>
        <taxon>Acidimicrobiia</taxon>
        <taxon>Acidimicrobiales</taxon>
        <taxon>Acidimicrobiaceae</taxon>
        <taxon>Ferrithrix</taxon>
    </lineage>
</organism>
<feature type="binding site" evidence="18">
    <location>
        <position position="165"/>
    </location>
    <ligand>
        <name>Mg(2+)</name>
        <dbReference type="ChEBI" id="CHEBI:18420"/>
    </ligand>
</feature>
<evidence type="ECO:0000256" key="11">
    <source>
        <dbReference type="ARBA" id="ARBA00022842"/>
    </source>
</evidence>
<keyword evidence="9 18" id="KW-0479">Metal-binding</keyword>
<dbReference type="FunFam" id="3.40.50.970:FF:000045">
    <property type="entry name" value="Transketolase"/>
    <property type="match status" value="1"/>
</dbReference>
<feature type="site" description="Important for catalytic activity" evidence="19">
    <location>
        <position position="272"/>
    </location>
</feature>
<dbReference type="EC" id="2.2.1.1" evidence="7 14"/>
<evidence type="ECO:0000313" key="22">
    <source>
        <dbReference type="Proteomes" id="UP000184295"/>
    </source>
</evidence>
<dbReference type="SUPFAM" id="SSF52922">
    <property type="entry name" value="TK C-terminal domain-like"/>
    <property type="match status" value="1"/>
</dbReference>
<feature type="binding site" evidence="17">
    <location>
        <position position="78"/>
    </location>
    <ligand>
        <name>thiamine diphosphate</name>
        <dbReference type="ChEBI" id="CHEBI:58937"/>
    </ligand>
</feature>
<accession>A0A1M4VH40</accession>
<comment type="subunit">
    <text evidence="6">Homodimer.</text>
</comment>
<feature type="binding site" evidence="16">
    <location>
        <position position="473"/>
    </location>
    <ligand>
        <name>substrate</name>
    </ligand>
</feature>
<feature type="binding site" evidence="17">
    <location>
        <position position="195"/>
    </location>
    <ligand>
        <name>thiamine diphosphate</name>
        <dbReference type="ChEBI" id="CHEBI:58937"/>
    </ligand>
</feature>
<feature type="binding site" evidence="17">
    <location>
        <position position="166"/>
    </location>
    <ligand>
        <name>thiamine diphosphate</name>
        <dbReference type="ChEBI" id="CHEBI:58937"/>
    </ligand>
</feature>
<dbReference type="PANTHER" id="PTHR43522:SF2">
    <property type="entry name" value="TRANSKETOLASE 1-RELATED"/>
    <property type="match status" value="1"/>
</dbReference>
<dbReference type="GO" id="GO:0006098">
    <property type="term" value="P:pentose-phosphate shunt"/>
    <property type="evidence" value="ECO:0007669"/>
    <property type="project" value="TreeGrafter"/>
</dbReference>
<evidence type="ECO:0000256" key="9">
    <source>
        <dbReference type="ARBA" id="ARBA00022723"/>
    </source>
</evidence>
<dbReference type="CDD" id="cd07033">
    <property type="entry name" value="TPP_PYR_DXS_TK_like"/>
    <property type="match status" value="1"/>
</dbReference>
<feature type="binding site" evidence="18">
    <location>
        <position position="197"/>
    </location>
    <ligand>
        <name>Mg(2+)</name>
        <dbReference type="ChEBI" id="CHEBI:18420"/>
    </ligand>
</feature>
<feature type="binding site" evidence="16">
    <location>
        <position position="38"/>
    </location>
    <ligand>
        <name>substrate</name>
    </ligand>
</feature>
<dbReference type="EMBL" id="FQUL01000016">
    <property type="protein sequence ID" value="SHE68103.1"/>
    <property type="molecule type" value="Genomic_DNA"/>
</dbReference>
<evidence type="ECO:0000256" key="6">
    <source>
        <dbReference type="ARBA" id="ARBA00011738"/>
    </source>
</evidence>
<evidence type="ECO:0000256" key="18">
    <source>
        <dbReference type="PIRSR" id="PIRSR605478-4"/>
    </source>
</evidence>
<feature type="binding site" evidence="17">
    <location>
        <position position="272"/>
    </location>
    <ligand>
        <name>thiamine diphosphate</name>
        <dbReference type="ChEBI" id="CHEBI:58937"/>
    </ligand>
</feature>
<feature type="binding site" evidence="17">
    <location>
        <begin position="126"/>
        <end position="128"/>
    </location>
    <ligand>
        <name>thiamine diphosphate</name>
        <dbReference type="ChEBI" id="CHEBI:58937"/>
    </ligand>
</feature>
<feature type="binding site" evidence="18">
    <location>
        <position position="195"/>
    </location>
    <ligand>
        <name>Mg(2+)</name>
        <dbReference type="ChEBI" id="CHEBI:18420"/>
    </ligand>
</feature>
<evidence type="ECO:0000259" key="20">
    <source>
        <dbReference type="SMART" id="SM00861"/>
    </source>
</evidence>
<feature type="binding site" evidence="16">
    <location>
        <position position="469"/>
    </location>
    <ligand>
        <name>substrate</name>
    </ligand>
</feature>
<dbReference type="GO" id="GO:0005829">
    <property type="term" value="C:cytosol"/>
    <property type="evidence" value="ECO:0007669"/>
    <property type="project" value="TreeGrafter"/>
</dbReference>
<dbReference type="CDD" id="cd02012">
    <property type="entry name" value="TPP_TK"/>
    <property type="match status" value="1"/>
</dbReference>
<evidence type="ECO:0000256" key="12">
    <source>
        <dbReference type="ARBA" id="ARBA00023052"/>
    </source>
</evidence>
<feature type="binding site" evidence="16">
    <location>
        <position position="520"/>
    </location>
    <ligand>
        <name>substrate</name>
    </ligand>
</feature>
<name>A0A1M4VH40_9ACTN</name>
<dbReference type="RefSeq" id="WP_072790237.1">
    <property type="nucleotide sequence ID" value="NZ_FQUL01000016.1"/>
</dbReference>
<feature type="binding site" evidence="17">
    <location>
        <position position="437"/>
    </location>
    <ligand>
        <name>thiamine diphosphate</name>
        <dbReference type="ChEBI" id="CHEBI:58937"/>
    </ligand>
</feature>
<evidence type="ECO:0000256" key="4">
    <source>
        <dbReference type="ARBA" id="ARBA00002931"/>
    </source>
</evidence>
<dbReference type="InterPro" id="IPR009014">
    <property type="entry name" value="Transketo_C/PFOR_II"/>
</dbReference>
<comment type="function">
    <text evidence="4">Catalyzes the transfer of a two-carbon ketol group from a ketose donor to an aldose acceptor, via a covalent intermediate with the cofactor thiamine pyrophosphate.</text>
</comment>
<evidence type="ECO:0000313" key="21">
    <source>
        <dbReference type="EMBL" id="SHE68103.1"/>
    </source>
</evidence>
<dbReference type="SMART" id="SM00861">
    <property type="entry name" value="Transket_pyr"/>
    <property type="match status" value="1"/>
</dbReference>
<dbReference type="InterPro" id="IPR005474">
    <property type="entry name" value="Transketolase_N"/>
</dbReference>
<evidence type="ECO:0000256" key="14">
    <source>
        <dbReference type="NCBIfam" id="TIGR00232"/>
    </source>
</evidence>
<keyword evidence="8" id="KW-0808">Transferase</keyword>
<feature type="site" description="Important for catalytic activity" evidence="19">
    <location>
        <position position="38"/>
    </location>
</feature>
<dbReference type="STRING" id="1121881.SAMN02745225_01318"/>
<comment type="catalytic activity">
    <reaction evidence="13">
        <text>D-sedoheptulose 7-phosphate + D-glyceraldehyde 3-phosphate = aldehydo-D-ribose 5-phosphate + D-xylulose 5-phosphate</text>
        <dbReference type="Rhea" id="RHEA:10508"/>
        <dbReference type="ChEBI" id="CHEBI:57483"/>
        <dbReference type="ChEBI" id="CHEBI:57737"/>
        <dbReference type="ChEBI" id="CHEBI:58273"/>
        <dbReference type="ChEBI" id="CHEBI:59776"/>
        <dbReference type="EC" id="2.2.1.1"/>
    </reaction>
</comment>
<evidence type="ECO:0000256" key="3">
    <source>
        <dbReference type="ARBA" id="ARBA00001941"/>
    </source>
</evidence>
<comment type="cofactor">
    <cofactor evidence="2">
        <name>Mn(2+)</name>
        <dbReference type="ChEBI" id="CHEBI:29035"/>
    </cofactor>
</comment>
<dbReference type="Pfam" id="PF22613">
    <property type="entry name" value="Transketolase_C_1"/>
    <property type="match status" value="1"/>
</dbReference>
<comment type="cofactor">
    <cofactor evidence="1">
        <name>Ca(2+)</name>
        <dbReference type="ChEBI" id="CHEBI:29108"/>
    </cofactor>
</comment>
<keyword evidence="10" id="KW-0106">Calcium</keyword>
<protein>
    <recommendedName>
        <fullName evidence="7 14">Transketolase</fullName>
        <ecNumber evidence="7 14">2.2.1.1</ecNumber>
    </recommendedName>
</protein>
<sequence>MSWQPMDLAPQRDDLDALAITTLRMMSVDGVEAANSGHPGLPLGAAPMAWTLFRYFLRFNPSDPKDPLRDRFVLSAGHGSMLLYSLLHLFGYPVNVEDLRAFRKLGSITPGHPEFGVTAGVETSTGPLGQGIANACGMAIAAQMLHGKGAVAREDMPRVFAICSDGDLMEGISNEASSLAGHLGLGNLFVFYDNNAISIDGSTELAFTESRIERYRALGWRCVEITDGNSHQEIKRVLDEVLFEHVSMPTFISVRTIIGYGVPGRENTEKVHGAPLGPELTSQLKQRFGWPTESFYVPEEVRTLCADIVQEKAAELASARSRCPMEPRFEEFTQSRIDEVFSRVMSSFEPGKALATRVSSEKVLSQVVPALSSMVVGTADLAESTGMALKMEAFSQSDRSGRFIHYGVREHAMGAIMNGIHLFDERLRVAGSTFLVFSDYMRGAIRLSALMRIPVTYVFTHDSVGVGEDGPTHEPIEQINALRLIPHLEVFRPADAHETAVGWKMAVSRLKDPMALVLSRQALDDLGDVNIDQVERFGARVVHDGDGGLDLIIVATGSEVALALGVAKEIEQQTGLRNLRVVSMPSRDRFLSLSIQEREEILPRGVPSVSVEAGTPMGWMEVVGEGGLVIGIEDFGHSGKGPLVMAEMGISVEKIYARVRDWFLSRS</sequence>
<gene>
    <name evidence="21" type="ORF">SAMN02745225_01318</name>
</gene>
<evidence type="ECO:0000256" key="8">
    <source>
        <dbReference type="ARBA" id="ARBA00022679"/>
    </source>
</evidence>
<dbReference type="InterPro" id="IPR005478">
    <property type="entry name" value="Transketolase_bac-like"/>
</dbReference>
<dbReference type="Gene3D" id="3.40.50.920">
    <property type="match status" value="1"/>
</dbReference>
<evidence type="ECO:0000256" key="10">
    <source>
        <dbReference type="ARBA" id="ARBA00022837"/>
    </source>
</evidence>
<dbReference type="AlphaFoldDB" id="A0A1M4VH40"/>
<dbReference type="PANTHER" id="PTHR43522">
    <property type="entry name" value="TRANSKETOLASE"/>
    <property type="match status" value="1"/>
</dbReference>
<dbReference type="NCBIfam" id="TIGR00232">
    <property type="entry name" value="tktlase_bact"/>
    <property type="match status" value="1"/>
</dbReference>
<evidence type="ECO:0000256" key="16">
    <source>
        <dbReference type="PIRSR" id="PIRSR605478-2"/>
    </source>
</evidence>
<dbReference type="SUPFAM" id="SSF52518">
    <property type="entry name" value="Thiamin diphosphate-binding fold (THDP-binding)"/>
    <property type="match status" value="2"/>
</dbReference>
<evidence type="ECO:0000256" key="5">
    <source>
        <dbReference type="ARBA" id="ARBA00007131"/>
    </source>
</evidence>
<dbReference type="InterPro" id="IPR005475">
    <property type="entry name" value="Transketolase-like_Pyr-bd"/>
</dbReference>
<dbReference type="InterPro" id="IPR049557">
    <property type="entry name" value="Transketolase_CS"/>
</dbReference>
<evidence type="ECO:0000256" key="15">
    <source>
        <dbReference type="PIRSR" id="PIRSR605478-1"/>
    </source>
</evidence>